<accession>A0A931PWF6</accession>
<dbReference type="PROSITE" id="PS51733">
    <property type="entry name" value="BPL_LPL_CATALYTIC"/>
    <property type="match status" value="1"/>
</dbReference>
<dbReference type="SUPFAM" id="SSF55681">
    <property type="entry name" value="Class II aaRS and biotin synthetases"/>
    <property type="match status" value="1"/>
</dbReference>
<comment type="caution">
    <text evidence="2">The sequence shown here is derived from an EMBL/GenBank/DDBJ whole genome shotgun (WGS) entry which is preliminary data.</text>
</comment>
<dbReference type="InterPro" id="IPR004143">
    <property type="entry name" value="BPL_LPL_catalytic"/>
</dbReference>
<sequence>MARDAELLVQAEAGQPGCRVYGWDGVWVSLGRFQSAERDLLNPSETNWVMRPTGGKAVLHGHDVTVGLAVPLATLGLQGAPRALRLAYAAVARPIVEALRACGLPAVLAEQRGLGTGKTARTADCFAHTSPNDIVDERTGLKVCGCALRLTQRAVLVQASIPARPPLVDPKTIIRGASASVAWIAWDSCNFATELHGALDRRDA</sequence>
<evidence type="ECO:0000313" key="3">
    <source>
        <dbReference type="Proteomes" id="UP000727962"/>
    </source>
</evidence>
<evidence type="ECO:0000313" key="2">
    <source>
        <dbReference type="EMBL" id="MBI1756601.1"/>
    </source>
</evidence>
<dbReference type="Pfam" id="PF21948">
    <property type="entry name" value="LplA-B_cat"/>
    <property type="match status" value="1"/>
</dbReference>
<proteinExistence type="predicted"/>
<protein>
    <recommendedName>
        <fullName evidence="1">BPL/LPL catalytic domain-containing protein</fullName>
    </recommendedName>
</protein>
<dbReference type="PANTHER" id="PTHR43679:SF2">
    <property type="entry name" value="OCTANOYL-[GCVH]:PROTEIN N-OCTANOYLTRANSFERASE"/>
    <property type="match status" value="1"/>
</dbReference>
<dbReference type="InterPro" id="IPR045864">
    <property type="entry name" value="aa-tRNA-synth_II/BPL/LPL"/>
</dbReference>
<dbReference type="InterPro" id="IPR050664">
    <property type="entry name" value="Octanoyltrans_LipM/LipL"/>
</dbReference>
<dbReference type="AlphaFoldDB" id="A0A931PWF6"/>
<gene>
    <name evidence="2" type="ORF">HYR64_05785</name>
</gene>
<dbReference type="PANTHER" id="PTHR43679">
    <property type="entry name" value="OCTANOYLTRANSFERASE LIPM-RELATED"/>
    <property type="match status" value="1"/>
</dbReference>
<dbReference type="Gene3D" id="3.30.930.10">
    <property type="entry name" value="Bira Bifunctional Protein, Domain 2"/>
    <property type="match status" value="1"/>
</dbReference>
<organism evidence="2 3">
    <name type="scientific">Fimbriimonas ginsengisoli</name>
    <dbReference type="NCBI Taxonomy" id="1005039"/>
    <lineage>
        <taxon>Bacteria</taxon>
        <taxon>Bacillati</taxon>
        <taxon>Armatimonadota</taxon>
        <taxon>Fimbriimonadia</taxon>
        <taxon>Fimbriimonadales</taxon>
        <taxon>Fimbriimonadaceae</taxon>
        <taxon>Fimbriimonas</taxon>
    </lineage>
</organism>
<reference evidence="2" key="1">
    <citation type="submission" date="2020-07" db="EMBL/GenBank/DDBJ databases">
        <title>Huge and variable diversity of episymbiotic CPR bacteria and DPANN archaea in groundwater ecosystems.</title>
        <authorList>
            <person name="He C.Y."/>
            <person name="Keren R."/>
            <person name="Whittaker M."/>
            <person name="Farag I.F."/>
            <person name="Doudna J."/>
            <person name="Cate J.H.D."/>
            <person name="Banfield J.F."/>
        </authorList>
    </citation>
    <scope>NUCLEOTIDE SEQUENCE</scope>
    <source>
        <strain evidence="2">NC_groundwater_17_Pr7_B-0.1um_64_12</strain>
    </source>
</reference>
<name>A0A931PWF6_FIMGI</name>
<dbReference type="Proteomes" id="UP000727962">
    <property type="component" value="Unassembled WGS sequence"/>
</dbReference>
<dbReference type="EMBL" id="JACOSL010000037">
    <property type="protein sequence ID" value="MBI1756601.1"/>
    <property type="molecule type" value="Genomic_DNA"/>
</dbReference>
<feature type="domain" description="BPL/LPL catalytic" evidence="1">
    <location>
        <begin position="12"/>
        <end position="204"/>
    </location>
</feature>
<evidence type="ECO:0000259" key="1">
    <source>
        <dbReference type="PROSITE" id="PS51733"/>
    </source>
</evidence>